<evidence type="ECO:0000313" key="5">
    <source>
        <dbReference type="EMBL" id="NBC71298.1"/>
    </source>
</evidence>
<organism evidence="5 6">
    <name type="scientific">Paenibacillus sacheonensis</name>
    <dbReference type="NCBI Taxonomy" id="742054"/>
    <lineage>
        <taxon>Bacteria</taxon>
        <taxon>Bacillati</taxon>
        <taxon>Bacillota</taxon>
        <taxon>Bacilli</taxon>
        <taxon>Bacillales</taxon>
        <taxon>Paenibacillaceae</taxon>
        <taxon>Paenibacillus</taxon>
    </lineage>
</organism>
<dbReference type="EMBL" id="JAAAMU010000011">
    <property type="protein sequence ID" value="NBC71298.1"/>
    <property type="molecule type" value="Genomic_DNA"/>
</dbReference>
<reference evidence="5 6" key="1">
    <citation type="submission" date="2020-01" db="EMBL/GenBank/DDBJ databases">
        <title>Paenibacillus soybeanensis sp. nov. isolated from the nodules of soybean (Glycine max(L.) Merr).</title>
        <authorList>
            <person name="Wang H."/>
        </authorList>
    </citation>
    <scope>NUCLEOTIDE SEQUENCE [LARGE SCALE GENOMIC DNA]</scope>
    <source>
        <strain evidence="5 6">DSM 23054</strain>
    </source>
</reference>
<dbReference type="PRINTS" id="PR00598">
    <property type="entry name" value="HTHMARR"/>
</dbReference>
<dbReference type="InterPro" id="IPR000835">
    <property type="entry name" value="HTH_MarR-typ"/>
</dbReference>
<name>A0A7X5BY90_9BACL</name>
<evidence type="ECO:0000313" key="6">
    <source>
        <dbReference type="Proteomes" id="UP000558113"/>
    </source>
</evidence>
<evidence type="ECO:0000256" key="2">
    <source>
        <dbReference type="ARBA" id="ARBA00023125"/>
    </source>
</evidence>
<protein>
    <submittedName>
        <fullName evidence="5">MarR family transcriptional regulator</fullName>
    </submittedName>
</protein>
<keyword evidence="3" id="KW-0804">Transcription</keyword>
<gene>
    <name evidence="5" type="ORF">GT003_20070</name>
</gene>
<comment type="caution">
    <text evidence="5">The sequence shown here is derived from an EMBL/GenBank/DDBJ whole genome shotgun (WGS) entry which is preliminary data.</text>
</comment>
<proteinExistence type="predicted"/>
<feature type="domain" description="HTH marR-type" evidence="4">
    <location>
        <begin position="16"/>
        <end position="150"/>
    </location>
</feature>
<keyword evidence="2" id="KW-0238">DNA-binding</keyword>
<keyword evidence="6" id="KW-1185">Reference proteome</keyword>
<dbReference type="PANTHER" id="PTHR42756:SF1">
    <property type="entry name" value="TRANSCRIPTIONAL REPRESSOR OF EMRAB OPERON"/>
    <property type="match status" value="1"/>
</dbReference>
<dbReference type="PROSITE" id="PS50995">
    <property type="entry name" value="HTH_MARR_2"/>
    <property type="match status" value="1"/>
</dbReference>
<dbReference type="Proteomes" id="UP000558113">
    <property type="component" value="Unassembled WGS sequence"/>
</dbReference>
<evidence type="ECO:0000256" key="1">
    <source>
        <dbReference type="ARBA" id="ARBA00023015"/>
    </source>
</evidence>
<dbReference type="GO" id="GO:0003700">
    <property type="term" value="F:DNA-binding transcription factor activity"/>
    <property type="evidence" value="ECO:0007669"/>
    <property type="project" value="InterPro"/>
</dbReference>
<dbReference type="InterPro" id="IPR036388">
    <property type="entry name" value="WH-like_DNA-bd_sf"/>
</dbReference>
<evidence type="ECO:0000259" key="4">
    <source>
        <dbReference type="PROSITE" id="PS50995"/>
    </source>
</evidence>
<accession>A0A7X5BY90</accession>
<dbReference type="OrthoDB" id="49580at2"/>
<evidence type="ECO:0000256" key="3">
    <source>
        <dbReference type="ARBA" id="ARBA00023163"/>
    </source>
</evidence>
<dbReference type="SMART" id="SM00347">
    <property type="entry name" value="HTH_MARR"/>
    <property type="match status" value="1"/>
</dbReference>
<dbReference type="Pfam" id="PF01047">
    <property type="entry name" value="MarR"/>
    <property type="match status" value="1"/>
</dbReference>
<sequence length="156" mass="18405">MRNILRREYPVGEQWILGIFQTYREVNQAFFQLLSKAASKHKLTALQLIVLRVLREHPEIRLTELAEKLNLGNSTTSGIVDRMVKASLVERERTKQDRRAMTLTLTDKGMELWRETDATRLNLLRPLLDLPEDDQRELERIQQDVLRILRQSREEA</sequence>
<dbReference type="AlphaFoldDB" id="A0A7X5BY90"/>
<dbReference type="InterPro" id="IPR036390">
    <property type="entry name" value="WH_DNA-bd_sf"/>
</dbReference>
<dbReference type="Gene3D" id="1.10.10.10">
    <property type="entry name" value="Winged helix-like DNA-binding domain superfamily/Winged helix DNA-binding domain"/>
    <property type="match status" value="1"/>
</dbReference>
<keyword evidence="1" id="KW-0805">Transcription regulation</keyword>
<dbReference type="PANTHER" id="PTHR42756">
    <property type="entry name" value="TRANSCRIPTIONAL REGULATOR, MARR"/>
    <property type="match status" value="1"/>
</dbReference>
<dbReference type="SUPFAM" id="SSF46785">
    <property type="entry name" value="Winged helix' DNA-binding domain"/>
    <property type="match status" value="1"/>
</dbReference>
<dbReference type="GO" id="GO:0003677">
    <property type="term" value="F:DNA binding"/>
    <property type="evidence" value="ECO:0007669"/>
    <property type="project" value="UniProtKB-KW"/>
</dbReference>